<dbReference type="AlphaFoldDB" id="A0A3N7EL90"/>
<dbReference type="Proteomes" id="UP000006729">
    <property type="component" value="Chromosome 1"/>
</dbReference>
<reference evidence="1 2" key="1">
    <citation type="journal article" date="2006" name="Science">
        <title>The genome of black cottonwood, Populus trichocarpa (Torr. &amp; Gray).</title>
        <authorList>
            <person name="Tuskan G.A."/>
            <person name="Difazio S."/>
            <person name="Jansson S."/>
            <person name="Bohlmann J."/>
            <person name="Grigoriev I."/>
            <person name="Hellsten U."/>
            <person name="Putnam N."/>
            <person name="Ralph S."/>
            <person name="Rombauts S."/>
            <person name="Salamov A."/>
            <person name="Schein J."/>
            <person name="Sterck L."/>
            <person name="Aerts A."/>
            <person name="Bhalerao R.R."/>
            <person name="Bhalerao R.P."/>
            <person name="Blaudez D."/>
            <person name="Boerjan W."/>
            <person name="Brun A."/>
            <person name="Brunner A."/>
            <person name="Busov V."/>
            <person name="Campbell M."/>
            <person name="Carlson J."/>
            <person name="Chalot M."/>
            <person name="Chapman J."/>
            <person name="Chen G.L."/>
            <person name="Cooper D."/>
            <person name="Coutinho P.M."/>
            <person name="Couturier J."/>
            <person name="Covert S."/>
            <person name="Cronk Q."/>
            <person name="Cunningham R."/>
            <person name="Davis J."/>
            <person name="Degroeve S."/>
            <person name="Dejardin A."/>
            <person name="Depamphilis C."/>
            <person name="Detter J."/>
            <person name="Dirks B."/>
            <person name="Dubchak I."/>
            <person name="Duplessis S."/>
            <person name="Ehlting J."/>
            <person name="Ellis B."/>
            <person name="Gendler K."/>
            <person name="Goodstein D."/>
            <person name="Gribskov M."/>
            <person name="Grimwood J."/>
            <person name="Groover A."/>
            <person name="Gunter L."/>
            <person name="Hamberger B."/>
            <person name="Heinze B."/>
            <person name="Helariutta Y."/>
            <person name="Henrissat B."/>
            <person name="Holligan D."/>
            <person name="Holt R."/>
            <person name="Huang W."/>
            <person name="Islam-Faridi N."/>
            <person name="Jones S."/>
            <person name="Jones-Rhoades M."/>
            <person name="Jorgensen R."/>
            <person name="Joshi C."/>
            <person name="Kangasjarvi J."/>
            <person name="Karlsson J."/>
            <person name="Kelleher C."/>
            <person name="Kirkpatrick R."/>
            <person name="Kirst M."/>
            <person name="Kohler A."/>
            <person name="Kalluri U."/>
            <person name="Larimer F."/>
            <person name="Leebens-Mack J."/>
            <person name="Leple J.C."/>
            <person name="Locascio P."/>
            <person name="Lou Y."/>
            <person name="Lucas S."/>
            <person name="Martin F."/>
            <person name="Montanini B."/>
            <person name="Napoli C."/>
            <person name="Nelson D.R."/>
            <person name="Nelson C."/>
            <person name="Nieminen K."/>
            <person name="Nilsson O."/>
            <person name="Pereda V."/>
            <person name="Peter G."/>
            <person name="Philippe R."/>
            <person name="Pilate G."/>
            <person name="Poliakov A."/>
            <person name="Razumovskaya J."/>
            <person name="Richardson P."/>
            <person name="Rinaldi C."/>
            <person name="Ritland K."/>
            <person name="Rouze P."/>
            <person name="Ryaboy D."/>
            <person name="Schmutz J."/>
            <person name="Schrader J."/>
            <person name="Segerman B."/>
            <person name="Shin H."/>
            <person name="Siddiqui A."/>
            <person name="Sterky F."/>
            <person name="Terry A."/>
            <person name="Tsai C.J."/>
            <person name="Uberbacher E."/>
            <person name="Unneberg P."/>
            <person name="Vahala J."/>
            <person name="Wall K."/>
            <person name="Wessler S."/>
            <person name="Yang G."/>
            <person name="Yin T."/>
            <person name="Douglas C."/>
            <person name="Marra M."/>
            <person name="Sandberg G."/>
            <person name="Van de Peer Y."/>
            <person name="Rokhsar D."/>
        </authorList>
    </citation>
    <scope>NUCLEOTIDE SEQUENCE [LARGE SCALE GENOMIC DNA]</scope>
    <source>
        <strain evidence="2">cv. Nisqually</strain>
    </source>
</reference>
<organism evidence="1 2">
    <name type="scientific">Populus trichocarpa</name>
    <name type="common">Western balsam poplar</name>
    <name type="synonym">Populus balsamifera subsp. trichocarpa</name>
    <dbReference type="NCBI Taxonomy" id="3694"/>
    <lineage>
        <taxon>Eukaryota</taxon>
        <taxon>Viridiplantae</taxon>
        <taxon>Streptophyta</taxon>
        <taxon>Embryophyta</taxon>
        <taxon>Tracheophyta</taxon>
        <taxon>Spermatophyta</taxon>
        <taxon>Magnoliopsida</taxon>
        <taxon>eudicotyledons</taxon>
        <taxon>Gunneridae</taxon>
        <taxon>Pentapetalae</taxon>
        <taxon>rosids</taxon>
        <taxon>fabids</taxon>
        <taxon>Malpighiales</taxon>
        <taxon>Salicaceae</taxon>
        <taxon>Saliceae</taxon>
        <taxon>Populus</taxon>
    </lineage>
</organism>
<sequence length="49" mass="5722">MGSSSKEPLHFERSEIFLRNLIQWYSLTLSLSLSLTHTHTQRIHTCSCM</sequence>
<accession>A0A3N7EL90</accession>
<evidence type="ECO:0000313" key="1">
    <source>
        <dbReference type="EMBL" id="RQO85510.1"/>
    </source>
</evidence>
<proteinExistence type="predicted"/>
<keyword evidence="2" id="KW-1185">Reference proteome</keyword>
<evidence type="ECO:0000313" key="2">
    <source>
        <dbReference type="Proteomes" id="UP000006729"/>
    </source>
</evidence>
<gene>
    <name evidence="1" type="ORF">POPTR_001G288650</name>
</gene>
<protein>
    <submittedName>
        <fullName evidence="1">Uncharacterized protein</fullName>
    </submittedName>
</protein>
<dbReference type="InParanoid" id="A0A3N7EL90"/>
<name>A0A3N7EL90_POPTR</name>
<dbReference type="EMBL" id="CM009290">
    <property type="protein sequence ID" value="RQO85510.1"/>
    <property type="molecule type" value="Genomic_DNA"/>
</dbReference>